<dbReference type="GO" id="GO:0000981">
    <property type="term" value="F:DNA-binding transcription factor activity, RNA polymerase II-specific"/>
    <property type="evidence" value="ECO:0007669"/>
    <property type="project" value="InterPro"/>
</dbReference>
<dbReference type="InterPro" id="IPR001138">
    <property type="entry name" value="Zn2Cys6_DnaBD"/>
</dbReference>
<keyword evidence="3" id="KW-0539">Nucleus</keyword>
<feature type="domain" description="Zn(2)-C6 fungal-type" evidence="5">
    <location>
        <begin position="23"/>
        <end position="52"/>
    </location>
</feature>
<dbReference type="AlphaFoldDB" id="A0A0C9UEY5"/>
<evidence type="ECO:0000256" key="4">
    <source>
        <dbReference type="SAM" id="MobiDB-lite"/>
    </source>
</evidence>
<dbReference type="GO" id="GO:0008270">
    <property type="term" value="F:zinc ion binding"/>
    <property type="evidence" value="ECO:0007669"/>
    <property type="project" value="InterPro"/>
</dbReference>
<gene>
    <name evidence="6" type="ORF">M422DRAFT_784849</name>
</gene>
<dbReference type="CDD" id="cd00067">
    <property type="entry name" value="GAL4"/>
    <property type="match status" value="1"/>
</dbReference>
<evidence type="ECO:0000259" key="5">
    <source>
        <dbReference type="PROSITE" id="PS50048"/>
    </source>
</evidence>
<keyword evidence="2" id="KW-0479">Metal-binding</keyword>
<dbReference type="Pfam" id="PF00172">
    <property type="entry name" value="Zn_clus"/>
    <property type="match status" value="1"/>
</dbReference>
<sequence>MISPSVEPLSEAVSKLGSDKIFSCMECRRLKLKCDRVFPCLSCRRRGLGALCPNMALSARQRKKVSSLNVKFGPSFSDLTGRIRELEMALAELHAAQSNEPHPLLQLGTQNDEDVEERQEVVGTLKIDLSSGKASFFGETAGIEILYRIDSEKDDTFGRSLEPHIVEDHAESIVTSLLSSMSTESLIEHVESHLPSPLRAWKLCETYYNCAAWLCPRFPRNIFQDQILVPVYSTTPPSVRRAGLGHVEIASLFMIFAVASLVEYPINQNKGEILPLPNNDTEALLYYQLARAVLTVGQSTVEEPTLASIRCLLIMVHYHYLWDRPTTPQTIWSFVSTAFSQAINIGLHRNPESWKLEPSLVEERRNAFWDVILLGSWSALAYGRPPLITPNYYDCDIGPQSRDSNYDYYCRVRLITSTLIVEVGDLVSNLQQKYSDVLLLDSKLRDRASDVFGGPLGCQNVSSEIFEGLETLGRFQVWWLLVTKELLCIHLHRRYFAKVCLGLTEEISTSRYSPSFFAVFRSAQAVIALARSIMGIEAELFCRYGSIFWSHVLGSAIALGSVVIRHPQSNISSEAMKSLEEALSLAHDFYMWTRNCTSSRPAKALEKIQKIHYKAICSLVDPDLTQEERENAKQSDELSVLGGLSRILEDRSQFKNDTSNGTEMMNATSDIGPSKVSELHPSFLDDIMPANEQHSNGTRPTISEAFYPYDVASSSYEGFLPLDQSQTKSEAMIYNANHPPFIRHDQVNENGDTQVTSKGAMSAMNPLLVYRTEGSEESTWQGFIDGLRIF</sequence>
<dbReference type="Gene3D" id="4.10.240.10">
    <property type="entry name" value="Zn(2)-C6 fungal-type DNA-binding domain"/>
    <property type="match status" value="1"/>
</dbReference>
<dbReference type="InterPro" id="IPR036864">
    <property type="entry name" value="Zn2-C6_fun-type_DNA-bd_sf"/>
</dbReference>
<dbReference type="SMART" id="SM00066">
    <property type="entry name" value="GAL4"/>
    <property type="match status" value="1"/>
</dbReference>
<evidence type="ECO:0000313" key="6">
    <source>
        <dbReference type="EMBL" id="KIJ27577.1"/>
    </source>
</evidence>
<dbReference type="GO" id="GO:0005634">
    <property type="term" value="C:nucleus"/>
    <property type="evidence" value="ECO:0007669"/>
    <property type="project" value="UniProtKB-SubCell"/>
</dbReference>
<keyword evidence="7" id="KW-1185">Reference proteome</keyword>
<dbReference type="SMART" id="SM00906">
    <property type="entry name" value="Fungal_trans"/>
    <property type="match status" value="1"/>
</dbReference>
<dbReference type="Pfam" id="PF04082">
    <property type="entry name" value="Fungal_trans"/>
    <property type="match status" value="1"/>
</dbReference>
<dbReference type="SUPFAM" id="SSF57701">
    <property type="entry name" value="Zn2/Cys6 DNA-binding domain"/>
    <property type="match status" value="1"/>
</dbReference>
<protein>
    <recommendedName>
        <fullName evidence="5">Zn(2)-C6 fungal-type domain-containing protein</fullName>
    </recommendedName>
</protein>
<dbReference type="PANTHER" id="PTHR31001:SF56">
    <property type="entry name" value="ZN(2)-C6 FUNGAL-TYPE DOMAIN-CONTAINING PROTEIN"/>
    <property type="match status" value="1"/>
</dbReference>
<evidence type="ECO:0000256" key="3">
    <source>
        <dbReference type="ARBA" id="ARBA00023242"/>
    </source>
</evidence>
<reference evidence="6 7" key="1">
    <citation type="submission" date="2014-06" db="EMBL/GenBank/DDBJ databases">
        <title>Evolutionary Origins and Diversification of the Mycorrhizal Mutualists.</title>
        <authorList>
            <consortium name="DOE Joint Genome Institute"/>
            <consortium name="Mycorrhizal Genomics Consortium"/>
            <person name="Kohler A."/>
            <person name="Kuo A."/>
            <person name="Nagy L.G."/>
            <person name="Floudas D."/>
            <person name="Copeland A."/>
            <person name="Barry K.W."/>
            <person name="Cichocki N."/>
            <person name="Veneault-Fourrey C."/>
            <person name="LaButti K."/>
            <person name="Lindquist E.A."/>
            <person name="Lipzen A."/>
            <person name="Lundell T."/>
            <person name="Morin E."/>
            <person name="Murat C."/>
            <person name="Riley R."/>
            <person name="Ohm R."/>
            <person name="Sun H."/>
            <person name="Tunlid A."/>
            <person name="Henrissat B."/>
            <person name="Grigoriev I.V."/>
            <person name="Hibbett D.S."/>
            <person name="Martin F."/>
        </authorList>
    </citation>
    <scope>NUCLEOTIDE SEQUENCE [LARGE SCALE GENOMIC DNA]</scope>
    <source>
        <strain evidence="6 7">SS14</strain>
    </source>
</reference>
<dbReference type="GO" id="GO:0006351">
    <property type="term" value="P:DNA-templated transcription"/>
    <property type="evidence" value="ECO:0007669"/>
    <property type="project" value="InterPro"/>
</dbReference>
<feature type="compositionally biased region" description="Polar residues" evidence="4">
    <location>
        <begin position="655"/>
        <end position="671"/>
    </location>
</feature>
<dbReference type="Proteomes" id="UP000054279">
    <property type="component" value="Unassembled WGS sequence"/>
</dbReference>
<dbReference type="PANTHER" id="PTHR31001">
    <property type="entry name" value="UNCHARACTERIZED TRANSCRIPTIONAL REGULATORY PROTEIN"/>
    <property type="match status" value="1"/>
</dbReference>
<name>A0A0C9UEY5_SPHS4</name>
<evidence type="ECO:0000313" key="7">
    <source>
        <dbReference type="Proteomes" id="UP000054279"/>
    </source>
</evidence>
<dbReference type="CDD" id="cd12148">
    <property type="entry name" value="fungal_TF_MHR"/>
    <property type="match status" value="1"/>
</dbReference>
<organism evidence="6 7">
    <name type="scientific">Sphaerobolus stellatus (strain SS14)</name>
    <dbReference type="NCBI Taxonomy" id="990650"/>
    <lineage>
        <taxon>Eukaryota</taxon>
        <taxon>Fungi</taxon>
        <taxon>Dikarya</taxon>
        <taxon>Basidiomycota</taxon>
        <taxon>Agaricomycotina</taxon>
        <taxon>Agaricomycetes</taxon>
        <taxon>Phallomycetidae</taxon>
        <taxon>Geastrales</taxon>
        <taxon>Sphaerobolaceae</taxon>
        <taxon>Sphaerobolus</taxon>
    </lineage>
</organism>
<accession>A0A0C9UEY5</accession>
<dbReference type="PROSITE" id="PS00463">
    <property type="entry name" value="ZN2_CY6_FUNGAL_1"/>
    <property type="match status" value="1"/>
</dbReference>
<evidence type="ECO:0000256" key="1">
    <source>
        <dbReference type="ARBA" id="ARBA00004123"/>
    </source>
</evidence>
<evidence type="ECO:0000256" key="2">
    <source>
        <dbReference type="ARBA" id="ARBA00022723"/>
    </source>
</evidence>
<dbReference type="EMBL" id="KN837331">
    <property type="protein sequence ID" value="KIJ27577.1"/>
    <property type="molecule type" value="Genomic_DNA"/>
</dbReference>
<dbReference type="GO" id="GO:0003677">
    <property type="term" value="F:DNA binding"/>
    <property type="evidence" value="ECO:0007669"/>
    <property type="project" value="InterPro"/>
</dbReference>
<dbReference type="HOGENOM" id="CLU_007340_4_1_1"/>
<dbReference type="InterPro" id="IPR007219">
    <property type="entry name" value="XnlR_reg_dom"/>
</dbReference>
<comment type="subcellular location">
    <subcellularLocation>
        <location evidence="1">Nucleus</location>
    </subcellularLocation>
</comment>
<feature type="region of interest" description="Disordered" evidence="4">
    <location>
        <begin position="655"/>
        <end position="674"/>
    </location>
</feature>
<proteinExistence type="predicted"/>
<dbReference type="InterPro" id="IPR050613">
    <property type="entry name" value="Sec_Metabolite_Reg"/>
</dbReference>
<dbReference type="OrthoDB" id="424974at2759"/>
<dbReference type="PROSITE" id="PS50048">
    <property type="entry name" value="ZN2_CY6_FUNGAL_2"/>
    <property type="match status" value="1"/>
</dbReference>